<dbReference type="EMBL" id="JAHBCL010000036">
    <property type="protein sequence ID" value="MBS7528321.1"/>
    <property type="molecule type" value="Genomic_DNA"/>
</dbReference>
<keyword evidence="7" id="KW-1185">Reference proteome</keyword>
<keyword evidence="3" id="KW-0285">Flavoprotein</keyword>
<evidence type="ECO:0000256" key="2">
    <source>
        <dbReference type="ARBA" id="ARBA00006796"/>
    </source>
</evidence>
<dbReference type="Pfam" id="PF12831">
    <property type="entry name" value="FAD_oxidored"/>
    <property type="match status" value="1"/>
</dbReference>
<evidence type="ECO:0000256" key="4">
    <source>
        <dbReference type="ARBA" id="ARBA00022827"/>
    </source>
</evidence>
<dbReference type="InterPro" id="IPR039651">
    <property type="entry name" value="FixC-like"/>
</dbReference>
<name>A0ABS5PV45_9FIRM</name>
<protein>
    <submittedName>
        <fullName evidence="6">FAD-dependent oxidoreductase</fullName>
    </submittedName>
</protein>
<dbReference type="RefSeq" id="WP_213238181.1">
    <property type="nucleotide sequence ID" value="NZ_JAHBCL010000036.1"/>
</dbReference>
<dbReference type="InterPro" id="IPR036188">
    <property type="entry name" value="FAD/NAD-bd_sf"/>
</dbReference>
<comment type="similarity">
    <text evidence="2">Belongs to the ETF-QO/FixC family.</text>
</comment>
<proteinExistence type="inferred from homology"/>
<evidence type="ECO:0000256" key="1">
    <source>
        <dbReference type="ARBA" id="ARBA00001974"/>
    </source>
</evidence>
<keyword evidence="4" id="KW-0274">FAD</keyword>
<reference evidence="6 7" key="1">
    <citation type="submission" date="2021-05" db="EMBL/GenBank/DDBJ databases">
        <title>Fusibacter ferrireducens sp. nov., an anaerobic, sulfur- and Fe-reducing bacterium isolated from the mangrove sediment.</title>
        <authorList>
            <person name="Qiu D."/>
        </authorList>
    </citation>
    <scope>NUCLEOTIDE SEQUENCE [LARGE SCALE GENOMIC DNA]</scope>
    <source>
        <strain evidence="6 7">DSM 12116</strain>
    </source>
</reference>
<gene>
    <name evidence="6" type="ORF">KHM83_16650</name>
</gene>
<keyword evidence="5" id="KW-0560">Oxidoreductase</keyword>
<evidence type="ECO:0000256" key="5">
    <source>
        <dbReference type="ARBA" id="ARBA00023002"/>
    </source>
</evidence>
<dbReference type="PRINTS" id="PR00420">
    <property type="entry name" value="RNGMNOXGNASE"/>
</dbReference>
<sequence>MDEKFDAIVVGGGLAGLAAAYAMAQEGLEVILVEKGVTCGSKNVTGGKICSHSIEKLFPDFGETAPLEREITKEVISSWRAEGISDAGIDPQHFGLTESRSYTVSRAKLDAWFAEQAEAAGVMMIQGIVVNDLIVREGKVCGIIADGDALEADVVILAEGVNGLLAQSLGMIPELMPEETCVGTKEVIELGEALINERFGLADGEGVEWMAIGDTADGQYADGFLYTNKDTVSVGVEFLISDIDKTQKSIPELLEDFKALPEIAKLIDDGLLVEYASHLVKKSKSDKIGKLYGEGVLLVGDAAGLVANAGWVVRGMDLAVESGRLAAEAVIRSNASGDFSEGSLASYQKAVESSFIAADMKICADYLNQ</sequence>
<comment type="cofactor">
    <cofactor evidence="1">
        <name>FAD</name>
        <dbReference type="ChEBI" id="CHEBI:57692"/>
    </cofactor>
</comment>
<dbReference type="Gene3D" id="3.50.50.60">
    <property type="entry name" value="FAD/NAD(P)-binding domain"/>
    <property type="match status" value="1"/>
</dbReference>
<comment type="caution">
    <text evidence="6">The sequence shown here is derived from an EMBL/GenBank/DDBJ whole genome shotgun (WGS) entry which is preliminary data.</text>
</comment>
<evidence type="ECO:0000313" key="7">
    <source>
        <dbReference type="Proteomes" id="UP000746471"/>
    </source>
</evidence>
<evidence type="ECO:0000256" key="3">
    <source>
        <dbReference type="ARBA" id="ARBA00022630"/>
    </source>
</evidence>
<dbReference type="PANTHER" id="PTHR43624:SF2">
    <property type="entry name" value="ELECTRON TRANSFER FLAVOPROTEIN-QUINONE OXIDOREDUCTASE YDIS-RELATED"/>
    <property type="match status" value="1"/>
</dbReference>
<dbReference type="SUPFAM" id="SSF54373">
    <property type="entry name" value="FAD-linked reductases, C-terminal domain"/>
    <property type="match status" value="1"/>
</dbReference>
<dbReference type="PANTHER" id="PTHR43624">
    <property type="entry name" value="ELECTRON TRANSFER FLAVOPROTEIN-QUINONE OXIDOREDUCTASE YDIS-RELATED"/>
    <property type="match status" value="1"/>
</dbReference>
<dbReference type="SUPFAM" id="SSF51905">
    <property type="entry name" value="FAD/NAD(P)-binding domain"/>
    <property type="match status" value="1"/>
</dbReference>
<accession>A0ABS5PV45</accession>
<dbReference type="Proteomes" id="UP000746471">
    <property type="component" value="Unassembled WGS sequence"/>
</dbReference>
<evidence type="ECO:0000313" key="6">
    <source>
        <dbReference type="EMBL" id="MBS7528321.1"/>
    </source>
</evidence>
<organism evidence="6 7">
    <name type="scientific">Fusibacter paucivorans</name>
    <dbReference type="NCBI Taxonomy" id="76009"/>
    <lineage>
        <taxon>Bacteria</taxon>
        <taxon>Bacillati</taxon>
        <taxon>Bacillota</taxon>
        <taxon>Clostridia</taxon>
        <taxon>Eubacteriales</taxon>
        <taxon>Eubacteriales Family XII. Incertae Sedis</taxon>
        <taxon>Fusibacter</taxon>
    </lineage>
</organism>